<dbReference type="InterPro" id="IPR008166">
    <property type="entry name" value="Glyco_transf_92"/>
</dbReference>
<dbReference type="Pfam" id="PF01697">
    <property type="entry name" value="Glyco_transf_92"/>
    <property type="match status" value="1"/>
</dbReference>
<dbReference type="EC" id="2.4.1.-" evidence="6"/>
<dbReference type="GO" id="GO:0016757">
    <property type="term" value="F:glycosyltransferase activity"/>
    <property type="evidence" value="ECO:0007669"/>
    <property type="project" value="UniProtKB-UniRule"/>
</dbReference>
<evidence type="ECO:0000256" key="6">
    <source>
        <dbReference type="RuleBase" id="RU366017"/>
    </source>
</evidence>
<evidence type="ECO:0000256" key="1">
    <source>
        <dbReference type="ARBA" id="ARBA00004167"/>
    </source>
</evidence>
<protein>
    <recommendedName>
        <fullName evidence="6">Glycosyltransferase family 92 protein</fullName>
        <ecNumber evidence="6">2.4.1.-</ecNumber>
    </recommendedName>
</protein>
<keyword evidence="3 6" id="KW-0328">Glycosyltransferase</keyword>
<keyword evidence="7" id="KW-1185">Reference proteome</keyword>
<evidence type="ECO:0000256" key="2">
    <source>
        <dbReference type="ARBA" id="ARBA00007647"/>
    </source>
</evidence>
<name>A0A7E4W0V8_PANRE</name>
<keyword evidence="5" id="KW-0472">Membrane</keyword>
<organism evidence="7 8">
    <name type="scientific">Panagrellus redivivus</name>
    <name type="common">Microworm</name>
    <dbReference type="NCBI Taxonomy" id="6233"/>
    <lineage>
        <taxon>Eukaryota</taxon>
        <taxon>Metazoa</taxon>
        <taxon>Ecdysozoa</taxon>
        <taxon>Nematoda</taxon>
        <taxon>Chromadorea</taxon>
        <taxon>Rhabditida</taxon>
        <taxon>Tylenchina</taxon>
        <taxon>Panagrolaimomorpha</taxon>
        <taxon>Panagrolaimoidea</taxon>
        <taxon>Panagrolaimidae</taxon>
        <taxon>Panagrellus</taxon>
    </lineage>
</organism>
<evidence type="ECO:0000313" key="8">
    <source>
        <dbReference type="WBParaSite" id="Pan_g5663.t1"/>
    </source>
</evidence>
<reference evidence="7" key="1">
    <citation type="journal article" date="2013" name="Genetics">
        <title>The draft genome and transcriptome of Panagrellus redivivus are shaped by the harsh demands of a free-living lifestyle.</title>
        <authorList>
            <person name="Srinivasan J."/>
            <person name="Dillman A.R."/>
            <person name="Macchietto M.G."/>
            <person name="Heikkinen L."/>
            <person name="Lakso M."/>
            <person name="Fracchia K.M."/>
            <person name="Antoshechkin I."/>
            <person name="Mortazavi A."/>
            <person name="Wong G."/>
            <person name="Sternberg P.W."/>
        </authorList>
    </citation>
    <scope>NUCLEOTIDE SEQUENCE [LARGE SCALE GENOMIC DNA]</scope>
    <source>
        <strain evidence="7">MT8872</strain>
    </source>
</reference>
<dbReference type="AlphaFoldDB" id="A0A7E4W0V8"/>
<dbReference type="PANTHER" id="PTHR47024">
    <property type="entry name" value="BIOFILM ABSENT ON HEAD (AFTER YERSINIA EXPOSURE)-RELATED"/>
    <property type="match status" value="1"/>
</dbReference>
<evidence type="ECO:0000313" key="7">
    <source>
        <dbReference type="Proteomes" id="UP000492821"/>
    </source>
</evidence>
<dbReference type="GO" id="GO:0016020">
    <property type="term" value="C:membrane"/>
    <property type="evidence" value="ECO:0007669"/>
    <property type="project" value="UniProtKB-SubCell"/>
</dbReference>
<accession>A0A7E4W0V8</accession>
<comment type="subcellular location">
    <subcellularLocation>
        <location evidence="1">Membrane</location>
        <topology evidence="1">Single-pass membrane protein</topology>
    </subcellularLocation>
</comment>
<comment type="similarity">
    <text evidence="2 6">Belongs to the glycosyltransferase 92 family.</text>
</comment>
<dbReference type="PANTHER" id="PTHR47024:SF1">
    <property type="entry name" value="GLYCOSYLTRANSFERASE FAMILY 92 PROTEIN"/>
    <property type="match status" value="1"/>
</dbReference>
<evidence type="ECO:0000256" key="5">
    <source>
        <dbReference type="ARBA" id="ARBA00023136"/>
    </source>
</evidence>
<keyword evidence="4 6" id="KW-0808">Transferase</keyword>
<dbReference type="WBParaSite" id="Pan_g5663.t1">
    <property type="protein sequence ID" value="Pan_g5663.t1"/>
    <property type="gene ID" value="Pan_g5663"/>
</dbReference>
<evidence type="ECO:0000256" key="4">
    <source>
        <dbReference type="ARBA" id="ARBA00022679"/>
    </source>
</evidence>
<sequence length="474" mass="53648">MFRLARRCMAAIKRFKGTSSLVFGLVVFIVVANTYGWVPVKREAVSFEVVSNELKNSSVIVYRAYWEQLDSGSARIRILASSKCKSIENLEVRLGNKDADPVKIQIKPIENACPWTYAPLCEWNSFRIDAEIGLGALRDIAYLSKPSSNPIPIKIHKSLPKQSGLAVCVPPMFWLNDPLKLALFVETWKIRAGASHFYFYVHSVSKAVKTALDHYVADKTATVIPWPALPNTSTIDPNASQYRFGHSIAHNDCRLRVAYRFVALVDIDEFLLLNDHKNNTQTTLDYVNNLMKSHPLAGSFTFTHKGLHFPSWPEDGTVLRRVDYQFLEESMISNTTGPTKTIFIADRADVINTHYIVNHFGIYSTVYVSNKKAQLFHYRVNWMNETAENTTSIPIFDGIRPTVETNLQRVFTEVEPKIGKPLIVNGTVAETVNECLHEWKKFGCKTPTHMCRKKVAPMDDWVFSGGSSETYTIV</sequence>
<dbReference type="Proteomes" id="UP000492821">
    <property type="component" value="Unassembled WGS sequence"/>
</dbReference>
<proteinExistence type="inferred from homology"/>
<reference evidence="8" key="2">
    <citation type="submission" date="2020-10" db="UniProtKB">
        <authorList>
            <consortium name="WormBaseParasite"/>
        </authorList>
    </citation>
    <scope>IDENTIFICATION</scope>
</reference>
<evidence type="ECO:0000256" key="3">
    <source>
        <dbReference type="ARBA" id="ARBA00022676"/>
    </source>
</evidence>